<evidence type="ECO:0000313" key="3">
    <source>
        <dbReference type="Proteomes" id="UP000235672"/>
    </source>
</evidence>
<keyword evidence="1" id="KW-0812">Transmembrane</keyword>
<keyword evidence="3" id="KW-1185">Reference proteome</keyword>
<accession>A0A2J6QFN2</accession>
<organism evidence="2 3">
    <name type="scientific">Hyaloscypha hepaticicola</name>
    <dbReference type="NCBI Taxonomy" id="2082293"/>
    <lineage>
        <taxon>Eukaryota</taxon>
        <taxon>Fungi</taxon>
        <taxon>Dikarya</taxon>
        <taxon>Ascomycota</taxon>
        <taxon>Pezizomycotina</taxon>
        <taxon>Leotiomycetes</taxon>
        <taxon>Helotiales</taxon>
        <taxon>Hyaloscyphaceae</taxon>
        <taxon>Hyaloscypha</taxon>
    </lineage>
</organism>
<sequence>MANTLLWASFAAIAIGILFLIAIIQNSVDESSIIATPSIPRENGIFTSVASVKIKASAEDVFAAISSFKDYSAETPFAKFHWKDVTADGVPRVGSTGSSKLTIDGYGSRKSEVKMTLLDRESKRLSVLTTHYPPWLLASERVQEVVSVEGQPGYCEYRTWWTLEGVAAYYLLLNAKEEFDESQRRSATDLKCFLERRRA</sequence>
<evidence type="ECO:0000313" key="2">
    <source>
        <dbReference type="EMBL" id="PMD25084.1"/>
    </source>
</evidence>
<name>A0A2J6QFN2_9HELO</name>
<gene>
    <name evidence="2" type="ORF">NA56DRAFT_566290</name>
</gene>
<dbReference type="OrthoDB" id="509124at2759"/>
<dbReference type="SUPFAM" id="SSF55961">
    <property type="entry name" value="Bet v1-like"/>
    <property type="match status" value="1"/>
</dbReference>
<proteinExistence type="predicted"/>
<keyword evidence="1" id="KW-0472">Membrane</keyword>
<reference evidence="2 3" key="1">
    <citation type="submission" date="2016-05" db="EMBL/GenBank/DDBJ databases">
        <title>A degradative enzymes factory behind the ericoid mycorrhizal symbiosis.</title>
        <authorList>
            <consortium name="DOE Joint Genome Institute"/>
            <person name="Martino E."/>
            <person name="Morin E."/>
            <person name="Grelet G."/>
            <person name="Kuo A."/>
            <person name="Kohler A."/>
            <person name="Daghino S."/>
            <person name="Barry K."/>
            <person name="Choi C."/>
            <person name="Cichocki N."/>
            <person name="Clum A."/>
            <person name="Copeland A."/>
            <person name="Hainaut M."/>
            <person name="Haridas S."/>
            <person name="Labutti K."/>
            <person name="Lindquist E."/>
            <person name="Lipzen A."/>
            <person name="Khouja H.-R."/>
            <person name="Murat C."/>
            <person name="Ohm R."/>
            <person name="Olson A."/>
            <person name="Spatafora J."/>
            <person name="Veneault-Fourrey C."/>
            <person name="Henrissat B."/>
            <person name="Grigoriev I."/>
            <person name="Martin F."/>
            <person name="Perotto S."/>
        </authorList>
    </citation>
    <scope>NUCLEOTIDE SEQUENCE [LARGE SCALE GENOMIC DNA]</scope>
    <source>
        <strain evidence="2 3">UAMH 7357</strain>
    </source>
</reference>
<feature type="transmembrane region" description="Helical" evidence="1">
    <location>
        <begin position="6"/>
        <end position="24"/>
    </location>
</feature>
<protein>
    <submittedName>
        <fullName evidence="2">Uncharacterized protein</fullName>
    </submittedName>
</protein>
<dbReference type="EMBL" id="KZ613471">
    <property type="protein sequence ID" value="PMD25084.1"/>
    <property type="molecule type" value="Genomic_DNA"/>
</dbReference>
<dbReference type="Proteomes" id="UP000235672">
    <property type="component" value="Unassembled WGS sequence"/>
</dbReference>
<dbReference type="AlphaFoldDB" id="A0A2J6QFN2"/>
<evidence type="ECO:0000256" key="1">
    <source>
        <dbReference type="SAM" id="Phobius"/>
    </source>
</evidence>
<keyword evidence="1" id="KW-1133">Transmembrane helix</keyword>